<dbReference type="EMBL" id="CDSF01000089">
    <property type="protein sequence ID" value="CEO98988.1"/>
    <property type="molecule type" value="Genomic_DNA"/>
</dbReference>
<keyword evidence="2" id="KW-1133">Transmembrane helix</keyword>
<reference evidence="4 6" key="2">
    <citation type="submission" date="2018-03" db="EMBL/GenBank/DDBJ databases">
        <authorList>
            <person name="Fogelqvist J."/>
        </authorList>
    </citation>
    <scope>NUCLEOTIDE SEQUENCE [LARGE SCALE GENOMIC DNA]</scope>
</reference>
<feature type="transmembrane region" description="Helical" evidence="2">
    <location>
        <begin position="151"/>
        <end position="171"/>
    </location>
</feature>
<evidence type="ECO:0000256" key="1">
    <source>
        <dbReference type="SAM" id="MobiDB-lite"/>
    </source>
</evidence>
<reference evidence="3 5" key="1">
    <citation type="submission" date="2015-02" db="EMBL/GenBank/DDBJ databases">
        <authorList>
            <person name="Chooi Y.-H."/>
        </authorList>
    </citation>
    <scope>NUCLEOTIDE SEQUENCE [LARGE SCALE GENOMIC DNA]</scope>
    <source>
        <strain evidence="3">E3</strain>
    </source>
</reference>
<accession>A0A0G4IUG5</accession>
<evidence type="ECO:0000313" key="6">
    <source>
        <dbReference type="Proteomes" id="UP000290189"/>
    </source>
</evidence>
<keyword evidence="4" id="KW-0496">Mitochondrion</keyword>
<feature type="transmembrane region" description="Helical" evidence="2">
    <location>
        <begin position="46"/>
        <end position="71"/>
    </location>
</feature>
<keyword evidence="5" id="KW-1185">Reference proteome</keyword>
<gene>
    <name evidence="3" type="ORF">PBRA_007102</name>
    <name evidence="4" type="ORF">PLBR_LOCUS5760</name>
</gene>
<geneLocation type="mitochondrion" evidence="4"/>
<evidence type="ECO:0000313" key="4">
    <source>
        <dbReference type="EMBL" id="SPQ98545.1"/>
    </source>
</evidence>
<evidence type="ECO:0000313" key="5">
    <source>
        <dbReference type="Proteomes" id="UP000039324"/>
    </source>
</evidence>
<dbReference type="Proteomes" id="UP000290189">
    <property type="component" value="Unassembled WGS sequence"/>
</dbReference>
<keyword evidence="2" id="KW-0472">Membrane</keyword>
<sequence length="228" mass="24640">MDGIKHGGACLNVTSACHFDRRLEHIMMARRDFFLRRVWFSVNPQLTAVAGMIIAIAPLVLCYVISAWALASDLYVGSYFSRIEHNQQFVIVWNTFMFISLLGGYAMVFMQKANPSAVALVSLSWVTLFMSQFALISAVQFAHVGFPSSTATSVFAALLAIDLTAVAVLLLREHGALETLDAPVTVAAPPGNPNEPPQYDSQCQPASEVQPKAGPQVDAPANDGNIPA</sequence>
<dbReference type="PROSITE" id="PS51257">
    <property type="entry name" value="PROKAR_LIPOPROTEIN"/>
    <property type="match status" value="1"/>
</dbReference>
<dbReference type="AlphaFoldDB" id="A0A0G4IUG5"/>
<name>A0A0G4IUG5_PLABS</name>
<feature type="transmembrane region" description="Helical" evidence="2">
    <location>
        <begin position="91"/>
        <end position="110"/>
    </location>
</feature>
<evidence type="ECO:0000256" key="2">
    <source>
        <dbReference type="SAM" id="Phobius"/>
    </source>
</evidence>
<proteinExistence type="predicted"/>
<protein>
    <submittedName>
        <fullName evidence="3">Uncharacterized protein</fullName>
    </submittedName>
</protein>
<feature type="transmembrane region" description="Helical" evidence="2">
    <location>
        <begin position="117"/>
        <end position="139"/>
    </location>
</feature>
<dbReference type="EMBL" id="OVEO01000010">
    <property type="protein sequence ID" value="SPQ98545.1"/>
    <property type="molecule type" value="Genomic_DNA"/>
</dbReference>
<feature type="region of interest" description="Disordered" evidence="1">
    <location>
        <begin position="187"/>
        <end position="228"/>
    </location>
</feature>
<evidence type="ECO:0000313" key="3">
    <source>
        <dbReference type="EMBL" id="CEO98988.1"/>
    </source>
</evidence>
<dbReference type="Proteomes" id="UP000039324">
    <property type="component" value="Unassembled WGS sequence"/>
</dbReference>
<organism evidence="3 5">
    <name type="scientific">Plasmodiophora brassicae</name>
    <name type="common">Clubroot disease agent</name>
    <dbReference type="NCBI Taxonomy" id="37360"/>
    <lineage>
        <taxon>Eukaryota</taxon>
        <taxon>Sar</taxon>
        <taxon>Rhizaria</taxon>
        <taxon>Endomyxa</taxon>
        <taxon>Phytomyxea</taxon>
        <taxon>Plasmodiophorida</taxon>
        <taxon>Plasmodiophoridae</taxon>
        <taxon>Plasmodiophora</taxon>
    </lineage>
</organism>
<keyword evidence="2" id="KW-0812">Transmembrane</keyword>